<proteinExistence type="predicted"/>
<organism evidence="1 2">
    <name type="scientific">Rotaria magnacalcarata</name>
    <dbReference type="NCBI Taxonomy" id="392030"/>
    <lineage>
        <taxon>Eukaryota</taxon>
        <taxon>Metazoa</taxon>
        <taxon>Spiralia</taxon>
        <taxon>Gnathifera</taxon>
        <taxon>Rotifera</taxon>
        <taxon>Eurotatoria</taxon>
        <taxon>Bdelloidea</taxon>
        <taxon>Philodinida</taxon>
        <taxon>Philodinidae</taxon>
        <taxon>Rotaria</taxon>
    </lineage>
</organism>
<protein>
    <submittedName>
        <fullName evidence="1">Uncharacterized protein</fullName>
    </submittedName>
</protein>
<evidence type="ECO:0000313" key="2">
    <source>
        <dbReference type="Proteomes" id="UP000663866"/>
    </source>
</evidence>
<gene>
    <name evidence="1" type="ORF">OVN521_LOCUS42666</name>
</gene>
<name>A0A820Y413_9BILA</name>
<sequence>MDVLNPKTYDAEEDMLSERTNYSAMDKLILPMEFQQAPVSTG</sequence>
<keyword evidence="2" id="KW-1185">Reference proteome</keyword>
<reference evidence="1" key="1">
    <citation type="submission" date="2021-02" db="EMBL/GenBank/DDBJ databases">
        <authorList>
            <person name="Nowell W R."/>
        </authorList>
    </citation>
    <scope>NUCLEOTIDE SEQUENCE</scope>
</reference>
<evidence type="ECO:0000313" key="1">
    <source>
        <dbReference type="EMBL" id="CAF4538845.1"/>
    </source>
</evidence>
<dbReference type="Proteomes" id="UP000663866">
    <property type="component" value="Unassembled WGS sequence"/>
</dbReference>
<feature type="non-terminal residue" evidence="1">
    <location>
        <position position="42"/>
    </location>
</feature>
<dbReference type="AlphaFoldDB" id="A0A820Y413"/>
<dbReference type="EMBL" id="CAJOBG010059073">
    <property type="protein sequence ID" value="CAF4538845.1"/>
    <property type="molecule type" value="Genomic_DNA"/>
</dbReference>
<comment type="caution">
    <text evidence="1">The sequence shown here is derived from an EMBL/GenBank/DDBJ whole genome shotgun (WGS) entry which is preliminary data.</text>
</comment>
<accession>A0A820Y413</accession>